<dbReference type="EMBL" id="SCFB01000001">
    <property type="protein sequence ID" value="RZI47024.1"/>
    <property type="molecule type" value="Genomic_DNA"/>
</dbReference>
<proteinExistence type="predicted"/>
<reference evidence="1 2" key="1">
    <citation type="submission" date="2018-10" db="EMBL/GenBank/DDBJ databases">
        <title>An updated phylogeny of the Alphaproteobacteria reveals that the parasitic Rickettsiales and Holosporales have independent origins.</title>
        <authorList>
            <person name="Munoz-Gomez S.A."/>
            <person name="Hess S."/>
            <person name="Burger G."/>
            <person name="Lang B.F."/>
            <person name="Susko E."/>
            <person name="Slamovits C.H."/>
            <person name="Roger A.J."/>
        </authorList>
    </citation>
    <scope>NUCLEOTIDE SEQUENCE [LARGE SCALE GENOMIC DNA]</scope>
    <source>
        <strain evidence="1">HOLO01</strain>
    </source>
</reference>
<evidence type="ECO:0000313" key="1">
    <source>
        <dbReference type="EMBL" id="RZI47024.1"/>
    </source>
</evidence>
<sequence length="561" mass="62376">MDASEFPEHIYTAIDELCKDSEGISANQILHIYESDEGLGVPYKTKKLEHKGSKLEASLEPRIEASLETSLEGSLESSLETPDTITLLNQNGSFCGQTPKSVKKISRIQLAKEKKVIGLVVSSPLGYWPSAPTLKNHSVDLGQNGTVIISYIKNYRGYHKKFKTNFLAFQAYSEDKRTENGYGFPLAVNGTLQGANIQFIKNAVTLTTSSNGYGGTSYQFERESFYTPLEEPFEDHSGNILRFEMVRHHSDAYLRIHPLTKEDTPQDTELTKWARMLGRLSFNRRLYASNERLITPSIASSCLVSKPIISTRDLPCLLPLAPQIISFARNCLSKNDVLQTLSVPVKSLFREAMSDPLVLIPEPSVYGNSSYLSTPALNIGQKSSDDLRLKAKNWLSNNLPGFEKAGEYFEGPVSVPTKQTTTKRELSDPEIISLINGQLRITPQLLELSGIQSVSDKHLQYLASQRNTGELRMISLAGTSITVEGIMALGKSRYLGRNRVGTTKSKISVLIKDSPAAKDYETQERAEGQIFYRMIQKNFSIIDPITGKKTKGGKKVLQIFS</sequence>
<comment type="caution">
    <text evidence="1">The sequence shown here is derived from an EMBL/GenBank/DDBJ whole genome shotgun (WGS) entry which is preliminary data.</text>
</comment>
<evidence type="ECO:0000313" key="2">
    <source>
        <dbReference type="Proteomes" id="UP000293550"/>
    </source>
</evidence>
<keyword evidence="2" id="KW-1185">Reference proteome</keyword>
<dbReference type="AlphaFoldDB" id="A0A4Q7DLH5"/>
<protein>
    <submittedName>
        <fullName evidence="1">Uncharacterized protein</fullName>
    </submittedName>
</protein>
<organism evidence="1 2">
    <name type="scientific">Candidatus Finniella inopinata</name>
    <dbReference type="NCBI Taxonomy" id="1696036"/>
    <lineage>
        <taxon>Bacteria</taxon>
        <taxon>Pseudomonadati</taxon>
        <taxon>Pseudomonadota</taxon>
        <taxon>Alphaproteobacteria</taxon>
        <taxon>Holosporales</taxon>
        <taxon>Candidatus Paracaedibacteraceae</taxon>
        <taxon>Candidatus Finniella</taxon>
    </lineage>
</organism>
<name>A0A4Q7DLH5_9PROT</name>
<dbReference type="RefSeq" id="WP_130153137.1">
    <property type="nucleotide sequence ID" value="NZ_SCFB01000001.1"/>
</dbReference>
<accession>A0A4Q7DLH5</accession>
<gene>
    <name evidence="1" type="ORF">EQU50_00090</name>
</gene>
<dbReference type="Proteomes" id="UP000293550">
    <property type="component" value="Unassembled WGS sequence"/>
</dbReference>